<feature type="region of interest" description="Disordered" evidence="1">
    <location>
        <begin position="127"/>
        <end position="147"/>
    </location>
</feature>
<proteinExistence type="predicted"/>
<evidence type="ECO:0000313" key="3">
    <source>
        <dbReference type="Proteomes" id="UP000653644"/>
    </source>
</evidence>
<protein>
    <recommendedName>
        <fullName evidence="4">Beta-ketoacyl synthase N-terminal domain-containing protein</fullName>
    </recommendedName>
</protein>
<gene>
    <name evidence="2" type="ORF">GCM10010345_90630</name>
</gene>
<dbReference type="Proteomes" id="UP000653644">
    <property type="component" value="Unassembled WGS sequence"/>
</dbReference>
<keyword evidence="3" id="KW-1185">Reference proteome</keyword>
<comment type="caution">
    <text evidence="2">The sequence shown here is derived from an EMBL/GenBank/DDBJ whole genome shotgun (WGS) entry which is preliminary data.</text>
</comment>
<evidence type="ECO:0000313" key="2">
    <source>
        <dbReference type="EMBL" id="GHA73831.1"/>
    </source>
</evidence>
<sequence>MSLSGRSGARPEGAASGGRPRGFRLGGRDGREAFGGELRARRRRIGVWCAGRLGGGGSGAQRAAVGHRPIIAAEPEFFFTDPATLSGPAPRRACDAREAVNFGEHQAVLLAVALSARQAFGRSPAPVGAGLGLGGRDQTAERNSAATTSTRTCAVWSTWAAPPCWANPA</sequence>
<reference evidence="3" key="1">
    <citation type="journal article" date="2019" name="Int. J. Syst. Evol. Microbiol.">
        <title>The Global Catalogue of Microorganisms (GCM) 10K type strain sequencing project: providing services to taxonomists for standard genome sequencing and annotation.</title>
        <authorList>
            <consortium name="The Broad Institute Genomics Platform"/>
            <consortium name="The Broad Institute Genome Sequencing Center for Infectious Disease"/>
            <person name="Wu L."/>
            <person name="Ma J."/>
        </authorList>
    </citation>
    <scope>NUCLEOTIDE SEQUENCE [LARGE SCALE GENOMIC DNA]</scope>
    <source>
        <strain evidence="3">JCM 4733</strain>
    </source>
</reference>
<evidence type="ECO:0008006" key="4">
    <source>
        <dbReference type="Google" id="ProtNLM"/>
    </source>
</evidence>
<organism evidence="2 3">
    <name type="scientific">Streptomyces canarius</name>
    <dbReference type="NCBI Taxonomy" id="285453"/>
    <lineage>
        <taxon>Bacteria</taxon>
        <taxon>Bacillati</taxon>
        <taxon>Actinomycetota</taxon>
        <taxon>Actinomycetes</taxon>
        <taxon>Kitasatosporales</taxon>
        <taxon>Streptomycetaceae</taxon>
        <taxon>Streptomyces</taxon>
    </lineage>
</organism>
<evidence type="ECO:0000256" key="1">
    <source>
        <dbReference type="SAM" id="MobiDB-lite"/>
    </source>
</evidence>
<dbReference type="EMBL" id="BMVN01000093">
    <property type="protein sequence ID" value="GHA73831.1"/>
    <property type="molecule type" value="Genomic_DNA"/>
</dbReference>
<feature type="region of interest" description="Disordered" evidence="1">
    <location>
        <begin position="1"/>
        <end position="30"/>
    </location>
</feature>
<name>A0ABQ3DAY3_9ACTN</name>
<accession>A0ABQ3DAY3</accession>